<dbReference type="EMBL" id="DS234880">
    <property type="protein sequence ID" value="EDS35396.1"/>
    <property type="molecule type" value="Genomic_DNA"/>
</dbReference>
<sequence length="228" mass="25612">MIPPNIDDSVSSSDLIVREGANVTLRCKATGSPPPSIKWKRDDGTKITITRNNSVTDWEGDVLNMSRVSRFDMGAYLCIAFNGVPPSVSKRIKVSVDFPPMLWIPHQLVGIPVGYNASLECNIEAHPTSLNYWTRENDQMIHDSLKYKTETIPGTPSYKGRHAVAHHRGAAQRLRRLPVHREEPPRRNRRDDSAVLSKIQHNPVTKYSSRAGSAIILLELWNIAARML</sequence>
<dbReference type="InterPro" id="IPR013783">
    <property type="entry name" value="Ig-like_fold"/>
</dbReference>
<dbReference type="GO" id="GO:0005886">
    <property type="term" value="C:plasma membrane"/>
    <property type="evidence" value="ECO:0007669"/>
    <property type="project" value="UniProtKB-SubCell"/>
</dbReference>
<keyword evidence="3" id="KW-0732">Signal</keyword>
<gene>
    <name evidence="11" type="primary">6054790</name>
    <name evidence="10" type="ORF">CpipJ_CPIJ020120</name>
</gene>
<keyword evidence="8" id="KW-0393">Immunoglobulin domain</keyword>
<dbReference type="SMART" id="SM00408">
    <property type="entry name" value="IGc2"/>
    <property type="match status" value="1"/>
</dbReference>
<evidence type="ECO:0000313" key="11">
    <source>
        <dbReference type="EnsemblMetazoa" id="CPIJ020120-PA"/>
    </source>
</evidence>
<evidence type="ECO:0000256" key="2">
    <source>
        <dbReference type="ARBA" id="ARBA00022475"/>
    </source>
</evidence>
<dbReference type="VEuPathDB" id="VectorBase:CQUJHB016476"/>
<dbReference type="SMART" id="SM00409">
    <property type="entry name" value="IG"/>
    <property type="match status" value="1"/>
</dbReference>
<evidence type="ECO:0000259" key="9">
    <source>
        <dbReference type="PROSITE" id="PS50835"/>
    </source>
</evidence>
<evidence type="ECO:0000256" key="5">
    <source>
        <dbReference type="ARBA" id="ARBA00023136"/>
    </source>
</evidence>
<evidence type="ECO:0000256" key="6">
    <source>
        <dbReference type="ARBA" id="ARBA00023157"/>
    </source>
</evidence>
<evidence type="ECO:0000256" key="7">
    <source>
        <dbReference type="ARBA" id="ARBA00023180"/>
    </source>
</evidence>
<dbReference type="AlphaFoldDB" id="B0XLX2"/>
<keyword evidence="12" id="KW-1185">Reference proteome</keyword>
<evidence type="ECO:0000256" key="8">
    <source>
        <dbReference type="ARBA" id="ARBA00023319"/>
    </source>
</evidence>
<dbReference type="InterPro" id="IPR036179">
    <property type="entry name" value="Ig-like_dom_sf"/>
</dbReference>
<feature type="domain" description="Ig-like" evidence="9">
    <location>
        <begin position="4"/>
        <end position="95"/>
    </location>
</feature>
<evidence type="ECO:0000256" key="3">
    <source>
        <dbReference type="ARBA" id="ARBA00022729"/>
    </source>
</evidence>
<dbReference type="InterPro" id="IPR051170">
    <property type="entry name" value="Neural/epithelial_adhesion"/>
</dbReference>
<comment type="subcellular location">
    <subcellularLocation>
        <location evidence="1">Cell membrane</location>
    </subcellularLocation>
</comment>
<reference evidence="10" key="1">
    <citation type="submission" date="2007-03" db="EMBL/GenBank/DDBJ databases">
        <title>Annotation of Culex pipiens quinquefasciatus.</title>
        <authorList>
            <consortium name="The Broad Institute Genome Sequencing Platform"/>
            <person name="Atkinson P.W."/>
            <person name="Hemingway J."/>
            <person name="Christensen B.M."/>
            <person name="Higgs S."/>
            <person name="Kodira C."/>
            <person name="Hannick L."/>
            <person name="Megy K."/>
            <person name="O'Leary S."/>
            <person name="Pearson M."/>
            <person name="Haas B.J."/>
            <person name="Mauceli E."/>
            <person name="Wortman J.R."/>
            <person name="Lee N.H."/>
            <person name="Guigo R."/>
            <person name="Stanke M."/>
            <person name="Alvarado L."/>
            <person name="Amedeo P."/>
            <person name="Antoine C.H."/>
            <person name="Arensburger P."/>
            <person name="Bidwell S.L."/>
            <person name="Crawford M."/>
            <person name="Camaro F."/>
            <person name="Devon K."/>
            <person name="Engels R."/>
            <person name="Hammond M."/>
            <person name="Howarth C."/>
            <person name="Koehrsen M."/>
            <person name="Lawson D."/>
            <person name="Montgomery P."/>
            <person name="Nene V."/>
            <person name="Nusbaum C."/>
            <person name="Puiu D."/>
            <person name="Romero-Severson J."/>
            <person name="Severson D.W."/>
            <person name="Shumway M."/>
            <person name="Sisk P."/>
            <person name="Stolte C."/>
            <person name="Zeng Q."/>
            <person name="Eisenstadt E."/>
            <person name="Fraser-Liggett C."/>
            <person name="Strausberg R."/>
            <person name="Galagan J."/>
            <person name="Birren B."/>
            <person name="Collins F.H."/>
        </authorList>
    </citation>
    <scope>NUCLEOTIDE SEQUENCE [LARGE SCALE GENOMIC DNA]</scope>
    <source>
        <strain evidence="10">JHB</strain>
    </source>
</reference>
<keyword evidence="6" id="KW-1015">Disulfide bond</keyword>
<dbReference type="InterPro" id="IPR003598">
    <property type="entry name" value="Ig_sub2"/>
</dbReference>
<keyword evidence="5" id="KW-0472">Membrane</keyword>
<evidence type="ECO:0000256" key="4">
    <source>
        <dbReference type="ARBA" id="ARBA00022737"/>
    </source>
</evidence>
<accession>B0XLX2</accession>
<organism>
    <name type="scientific">Culex quinquefasciatus</name>
    <name type="common">Southern house mosquito</name>
    <name type="synonym">Culex pungens</name>
    <dbReference type="NCBI Taxonomy" id="7176"/>
    <lineage>
        <taxon>Eukaryota</taxon>
        <taxon>Metazoa</taxon>
        <taxon>Ecdysozoa</taxon>
        <taxon>Arthropoda</taxon>
        <taxon>Hexapoda</taxon>
        <taxon>Insecta</taxon>
        <taxon>Pterygota</taxon>
        <taxon>Neoptera</taxon>
        <taxon>Endopterygota</taxon>
        <taxon>Diptera</taxon>
        <taxon>Nematocera</taxon>
        <taxon>Culicoidea</taxon>
        <taxon>Culicidae</taxon>
        <taxon>Culicinae</taxon>
        <taxon>Culicini</taxon>
        <taxon>Culex</taxon>
        <taxon>Culex</taxon>
    </lineage>
</organism>
<reference evidence="11" key="2">
    <citation type="submission" date="2021-02" db="UniProtKB">
        <authorList>
            <consortium name="EnsemblMetazoa"/>
        </authorList>
    </citation>
    <scope>IDENTIFICATION</scope>
    <source>
        <strain evidence="11">JHB</strain>
    </source>
</reference>
<keyword evidence="2" id="KW-1003">Cell membrane</keyword>
<evidence type="ECO:0000313" key="10">
    <source>
        <dbReference type="EMBL" id="EDS35396.1"/>
    </source>
</evidence>
<dbReference type="GO" id="GO:0043005">
    <property type="term" value="C:neuron projection"/>
    <property type="evidence" value="ECO:0007669"/>
    <property type="project" value="TreeGrafter"/>
</dbReference>
<dbReference type="eggNOG" id="KOG3510">
    <property type="taxonomic scope" value="Eukaryota"/>
</dbReference>
<dbReference type="Pfam" id="PF13927">
    <property type="entry name" value="Ig_3"/>
    <property type="match status" value="1"/>
</dbReference>
<dbReference type="VEuPathDB" id="VectorBase:CPIJ020120"/>
<proteinExistence type="predicted"/>
<dbReference type="OrthoDB" id="10012075at2759"/>
<keyword evidence="4" id="KW-0677">Repeat</keyword>
<dbReference type="HOGENOM" id="CLU_1215827_0_0_1"/>
<name>B0XLX2_CULQU</name>
<dbReference type="SUPFAM" id="SSF48726">
    <property type="entry name" value="Immunoglobulin"/>
    <property type="match status" value="2"/>
</dbReference>
<dbReference type="InterPro" id="IPR003599">
    <property type="entry name" value="Ig_sub"/>
</dbReference>
<dbReference type="PROSITE" id="PS50835">
    <property type="entry name" value="IG_LIKE"/>
    <property type="match status" value="1"/>
</dbReference>
<dbReference type="Gene3D" id="2.60.40.10">
    <property type="entry name" value="Immunoglobulins"/>
    <property type="match status" value="2"/>
</dbReference>
<keyword evidence="7" id="KW-0325">Glycoprotein</keyword>
<dbReference type="STRING" id="7176.B0XLX2"/>
<evidence type="ECO:0000256" key="1">
    <source>
        <dbReference type="ARBA" id="ARBA00004236"/>
    </source>
</evidence>
<dbReference type="PANTHER" id="PTHR12231:SF157">
    <property type="entry name" value="DPR-INTERACTING PROTEIN EPSILON-RELATED"/>
    <property type="match status" value="1"/>
</dbReference>
<evidence type="ECO:0000313" key="12">
    <source>
        <dbReference type="Proteomes" id="UP000002320"/>
    </source>
</evidence>
<protein>
    <recommendedName>
        <fullName evidence="9">Ig-like domain-containing protein</fullName>
    </recommendedName>
</protein>
<dbReference type="KEGG" id="cqu:CpipJ_CPIJ020120"/>
<dbReference type="PANTHER" id="PTHR12231">
    <property type="entry name" value="CTX-RELATED TYPE I TRANSMEMBRANE PROTEIN"/>
    <property type="match status" value="1"/>
</dbReference>
<dbReference type="Proteomes" id="UP000002320">
    <property type="component" value="Unassembled WGS sequence"/>
</dbReference>
<dbReference type="InParanoid" id="B0XLX2"/>
<dbReference type="EnsemblMetazoa" id="CPIJ020120-RA">
    <property type="protein sequence ID" value="CPIJ020120-PA"/>
    <property type="gene ID" value="CPIJ020120"/>
</dbReference>
<dbReference type="FunFam" id="2.60.40.10:FF:000328">
    <property type="entry name" value="CLUMA_CG000981, isoform A"/>
    <property type="match status" value="1"/>
</dbReference>
<dbReference type="InterPro" id="IPR007110">
    <property type="entry name" value="Ig-like_dom"/>
</dbReference>